<evidence type="ECO:0000313" key="3">
    <source>
        <dbReference type="Proteomes" id="UP000516369"/>
    </source>
</evidence>
<protein>
    <submittedName>
        <fullName evidence="2">Transposase</fullName>
    </submittedName>
</protein>
<sequence>MSTALSLDLRVRVLKAVAEGASHRAAAARFGVSAASVSRWRALERTQGDPRPGPLGGDRRSARVEAQGALIRQLIEATPDVTTEELRATLAERGHGFGYGTLQRFFRRHGLTRKKRPAMRPNRTAPTS</sequence>
<feature type="region of interest" description="Disordered" evidence="1">
    <location>
        <begin position="36"/>
        <end position="62"/>
    </location>
</feature>
<dbReference type="SUPFAM" id="SSF46689">
    <property type="entry name" value="Homeodomain-like"/>
    <property type="match status" value="1"/>
</dbReference>
<dbReference type="Proteomes" id="UP000516369">
    <property type="component" value="Chromosome"/>
</dbReference>
<name>A0A7H1N1P5_9PROT</name>
<dbReference type="KEGG" id="dvn:HQ394_10230"/>
<organism evidence="2 3">
    <name type="scientific">Defluviicoccus vanus</name>
    <dbReference type="NCBI Taxonomy" id="111831"/>
    <lineage>
        <taxon>Bacteria</taxon>
        <taxon>Pseudomonadati</taxon>
        <taxon>Pseudomonadota</taxon>
        <taxon>Alphaproteobacteria</taxon>
        <taxon>Rhodospirillales</taxon>
        <taxon>Rhodospirillaceae</taxon>
        <taxon>Defluviicoccus</taxon>
    </lineage>
</organism>
<evidence type="ECO:0000313" key="2">
    <source>
        <dbReference type="EMBL" id="QNT69631.1"/>
    </source>
</evidence>
<dbReference type="Pfam" id="PF13384">
    <property type="entry name" value="HTH_23"/>
    <property type="match status" value="1"/>
</dbReference>
<dbReference type="AlphaFoldDB" id="A0A7H1N1P5"/>
<dbReference type="EMBL" id="CP053923">
    <property type="protein sequence ID" value="QNT69631.1"/>
    <property type="molecule type" value="Genomic_DNA"/>
</dbReference>
<evidence type="ECO:0000256" key="1">
    <source>
        <dbReference type="SAM" id="MobiDB-lite"/>
    </source>
</evidence>
<dbReference type="InterPro" id="IPR009057">
    <property type="entry name" value="Homeodomain-like_sf"/>
</dbReference>
<proteinExistence type="predicted"/>
<keyword evidence="3" id="KW-1185">Reference proteome</keyword>
<accession>A0A7H1N1P5</accession>
<reference evidence="2 3" key="1">
    <citation type="submission" date="2020-05" db="EMBL/GenBank/DDBJ databases">
        <title>Complete closed genome sequence of Defluviicoccus vanus.</title>
        <authorList>
            <person name="Bessarab I."/>
            <person name="Arumugam K."/>
            <person name="Maszenan A.M."/>
            <person name="Seviour R.J."/>
            <person name="Williams R.B."/>
        </authorList>
    </citation>
    <scope>NUCLEOTIDE SEQUENCE [LARGE SCALE GENOMIC DNA]</scope>
    <source>
        <strain evidence="2 3">Ben 114</strain>
    </source>
</reference>
<gene>
    <name evidence="2" type="ORF">HQ394_10230</name>
</gene>